<organism evidence="3 4">
    <name type="scientific">Ancylostoma caninum</name>
    <name type="common">Dog hookworm</name>
    <dbReference type="NCBI Taxonomy" id="29170"/>
    <lineage>
        <taxon>Eukaryota</taxon>
        <taxon>Metazoa</taxon>
        <taxon>Ecdysozoa</taxon>
        <taxon>Nematoda</taxon>
        <taxon>Chromadorea</taxon>
        <taxon>Rhabditida</taxon>
        <taxon>Rhabditina</taxon>
        <taxon>Rhabditomorpha</taxon>
        <taxon>Strongyloidea</taxon>
        <taxon>Ancylostomatidae</taxon>
        <taxon>Ancylostomatinae</taxon>
        <taxon>Ancylostoma</taxon>
    </lineage>
</organism>
<evidence type="ECO:0000256" key="1">
    <source>
        <dbReference type="ARBA" id="ARBA00022900"/>
    </source>
</evidence>
<dbReference type="CDD" id="cd19941">
    <property type="entry name" value="TIL"/>
    <property type="match status" value="1"/>
</dbReference>
<keyword evidence="4" id="KW-1185">Reference proteome</keyword>
<comment type="caution">
    <text evidence="3">The sequence shown here is derived from an EMBL/GenBank/DDBJ whole genome shotgun (WGS) entry which is preliminary data.</text>
</comment>
<gene>
    <name evidence="3" type="ORF">ANCCAN_22576</name>
</gene>
<reference evidence="3 4" key="1">
    <citation type="submission" date="2014-10" db="EMBL/GenBank/DDBJ databases">
        <title>Draft genome of the hookworm Ancylostoma caninum.</title>
        <authorList>
            <person name="Mitreva M."/>
        </authorList>
    </citation>
    <scope>NUCLEOTIDE SEQUENCE [LARGE SCALE GENOMIC DNA]</scope>
    <source>
        <strain evidence="3 4">Baltimore</strain>
    </source>
</reference>
<dbReference type="AlphaFoldDB" id="A0A368FKU4"/>
<dbReference type="Pfam" id="PF01826">
    <property type="entry name" value="TIL"/>
    <property type="match status" value="1"/>
</dbReference>
<protein>
    <submittedName>
        <fullName evidence="3">Trypsin Inhibitor like cysteine rich domain protein</fullName>
    </submittedName>
</protein>
<evidence type="ECO:0000313" key="4">
    <source>
        <dbReference type="Proteomes" id="UP000252519"/>
    </source>
</evidence>
<evidence type="ECO:0000313" key="3">
    <source>
        <dbReference type="EMBL" id="RCN31629.1"/>
    </source>
</evidence>
<proteinExistence type="predicted"/>
<dbReference type="InterPro" id="IPR002919">
    <property type="entry name" value="TIL_dom"/>
</dbReference>
<dbReference type="GO" id="GO:0004867">
    <property type="term" value="F:serine-type endopeptidase inhibitor activity"/>
    <property type="evidence" value="ECO:0007669"/>
    <property type="project" value="UniProtKB-KW"/>
</dbReference>
<accession>A0A368FKU4</accession>
<keyword evidence="1" id="KW-0722">Serine protease inhibitor</keyword>
<dbReference type="Gene3D" id="2.10.25.10">
    <property type="entry name" value="Laminin"/>
    <property type="match status" value="1"/>
</dbReference>
<keyword evidence="1" id="KW-0646">Protease inhibitor</keyword>
<feature type="domain" description="TIL" evidence="2">
    <location>
        <begin position="17"/>
        <end position="80"/>
    </location>
</feature>
<dbReference type="SUPFAM" id="SSF57567">
    <property type="entry name" value="Serine protease inhibitors"/>
    <property type="match status" value="1"/>
</dbReference>
<dbReference type="InterPro" id="IPR036084">
    <property type="entry name" value="Ser_inhib-like_sf"/>
</dbReference>
<dbReference type="EMBL" id="JOJR01001252">
    <property type="protein sequence ID" value="RCN31629.1"/>
    <property type="molecule type" value="Genomic_DNA"/>
</dbReference>
<sequence length="92" mass="10305">MLLLVTQCSTNIVQPNCGKNEEYNVCGNKTCDAKCQYDGVEKKDEIPNVPCLVRVCYGDCVCKEGYFRNSNGSCVTADDCELDHMEIYYPDS</sequence>
<evidence type="ECO:0000259" key="2">
    <source>
        <dbReference type="Pfam" id="PF01826"/>
    </source>
</evidence>
<dbReference type="OrthoDB" id="671595at2759"/>
<dbReference type="Proteomes" id="UP000252519">
    <property type="component" value="Unassembled WGS sequence"/>
</dbReference>
<name>A0A368FKU4_ANCCA</name>